<protein>
    <recommendedName>
        <fullName evidence="5">Leucine-binding protein domain-containing protein</fullName>
    </recommendedName>
</protein>
<sequence>MLSIAWSVTVHAQSKDPIKIGFSMSLTGAVAPNGRQLLTSLEIWRDDVNAAGGLLGRPVELVYYDDQSTPANVPAIYTKLMSVDKVDLLLGPYATNMTAPAMPIIMQANKTTISLLAIGVNRHFNYDRYFSMVPISSEGVAAFSRGFFELAAAQNPKPTTVAMIAADAEFARTAADGAKENAKKLGLKIIYDRSYPPTTTDFAPVVRAVQAANADIVFVAAYPPDTVGIVRSAHEVGLKPKMFGGTMIGLLATPLKVQLGPLTNNLVIMESFVQAPTFNFPGLQEMLAKYRDKAKGQQIDPYGIGFAPFGYAAGQILAKAVTETKGLDHDKIAKYIHANKFQTVAGEISFGKDGEWSEPRTVFTQFQDVQPNDVTQFRDGSKQPILWPEKYKTGTMIYPYSAEKK</sequence>
<evidence type="ECO:0000313" key="6">
    <source>
        <dbReference type="EMBL" id="ARP97694.1"/>
    </source>
</evidence>
<dbReference type="InterPro" id="IPR051010">
    <property type="entry name" value="BCAA_transport"/>
</dbReference>
<dbReference type="InterPro" id="IPR000709">
    <property type="entry name" value="Leu_Ile_Val-bd"/>
</dbReference>
<dbReference type="PANTHER" id="PTHR30483">
    <property type="entry name" value="LEUCINE-SPECIFIC-BINDING PROTEIN"/>
    <property type="match status" value="1"/>
</dbReference>
<dbReference type="InterPro" id="IPR028081">
    <property type="entry name" value="Leu-bd"/>
</dbReference>
<evidence type="ECO:0000259" key="5">
    <source>
        <dbReference type="Pfam" id="PF13458"/>
    </source>
</evidence>
<evidence type="ECO:0000313" key="7">
    <source>
        <dbReference type="Proteomes" id="UP000194137"/>
    </source>
</evidence>
<dbReference type="InterPro" id="IPR028082">
    <property type="entry name" value="Peripla_BP_I"/>
</dbReference>
<dbReference type="GO" id="GO:0006865">
    <property type="term" value="P:amino acid transport"/>
    <property type="evidence" value="ECO:0007669"/>
    <property type="project" value="UniProtKB-KW"/>
</dbReference>
<dbReference type="CDD" id="cd06338">
    <property type="entry name" value="PBP1_ABC_ligand_binding-like"/>
    <property type="match status" value="1"/>
</dbReference>
<name>A0A1W6ZLN2_9HYPH</name>
<dbReference type="STRING" id="1235591.CAK95_00340"/>
<evidence type="ECO:0000256" key="2">
    <source>
        <dbReference type="ARBA" id="ARBA00022448"/>
    </source>
</evidence>
<dbReference type="KEGG" id="psin:CAK95_00340"/>
<dbReference type="SUPFAM" id="SSF53822">
    <property type="entry name" value="Periplasmic binding protein-like I"/>
    <property type="match status" value="1"/>
</dbReference>
<gene>
    <name evidence="6" type="ORF">CAK95_00340</name>
</gene>
<comment type="similarity">
    <text evidence="1">Belongs to the leucine-binding protein family.</text>
</comment>
<dbReference type="AlphaFoldDB" id="A0A1W6ZLN2"/>
<accession>A0A1W6ZLN2</accession>
<evidence type="ECO:0000256" key="1">
    <source>
        <dbReference type="ARBA" id="ARBA00010062"/>
    </source>
</evidence>
<dbReference type="Pfam" id="PF13458">
    <property type="entry name" value="Peripla_BP_6"/>
    <property type="match status" value="1"/>
</dbReference>
<evidence type="ECO:0000256" key="3">
    <source>
        <dbReference type="ARBA" id="ARBA00022729"/>
    </source>
</evidence>
<dbReference type="Proteomes" id="UP000194137">
    <property type="component" value="Chromosome"/>
</dbReference>
<keyword evidence="3" id="KW-0732">Signal</keyword>
<dbReference type="Gene3D" id="3.40.50.2300">
    <property type="match status" value="2"/>
</dbReference>
<keyword evidence="7" id="KW-1185">Reference proteome</keyword>
<dbReference type="PRINTS" id="PR00337">
    <property type="entry name" value="LEUILEVALBP"/>
</dbReference>
<dbReference type="PANTHER" id="PTHR30483:SF37">
    <property type="entry name" value="ABC TRANSPORTER SUBSTRATE-BINDING PROTEIN"/>
    <property type="match status" value="1"/>
</dbReference>
<evidence type="ECO:0000256" key="4">
    <source>
        <dbReference type="ARBA" id="ARBA00022970"/>
    </source>
</evidence>
<reference evidence="6 7" key="1">
    <citation type="submission" date="2017-05" db="EMBL/GenBank/DDBJ databases">
        <title>Full genome sequence of Pseudorhodoplanes sinuspersici.</title>
        <authorList>
            <person name="Dastgheib S.M.M."/>
            <person name="Shavandi M."/>
            <person name="Tirandaz H."/>
        </authorList>
    </citation>
    <scope>NUCLEOTIDE SEQUENCE [LARGE SCALE GENOMIC DNA]</scope>
    <source>
        <strain evidence="6 7">RIPI110</strain>
    </source>
</reference>
<dbReference type="RefSeq" id="WP_280949890.1">
    <property type="nucleotide sequence ID" value="NZ_RAQD01000004.1"/>
</dbReference>
<organism evidence="6 7">
    <name type="scientific">Pseudorhodoplanes sinuspersici</name>
    <dbReference type="NCBI Taxonomy" id="1235591"/>
    <lineage>
        <taxon>Bacteria</taxon>
        <taxon>Pseudomonadati</taxon>
        <taxon>Pseudomonadota</taxon>
        <taxon>Alphaproteobacteria</taxon>
        <taxon>Hyphomicrobiales</taxon>
        <taxon>Pseudorhodoplanes</taxon>
    </lineage>
</organism>
<dbReference type="EMBL" id="CP021112">
    <property type="protein sequence ID" value="ARP97694.1"/>
    <property type="molecule type" value="Genomic_DNA"/>
</dbReference>
<proteinExistence type="inferred from homology"/>
<keyword evidence="4" id="KW-0029">Amino-acid transport</keyword>
<keyword evidence="2" id="KW-0813">Transport</keyword>
<feature type="domain" description="Leucine-binding protein" evidence="5">
    <location>
        <begin position="17"/>
        <end position="356"/>
    </location>
</feature>